<keyword evidence="1" id="KW-1133">Transmembrane helix</keyword>
<keyword evidence="1" id="KW-0812">Transmembrane</keyword>
<gene>
    <name evidence="2" type="ORF">GCM10017772_43700</name>
</gene>
<dbReference type="EMBL" id="BNAS01000008">
    <property type="protein sequence ID" value="GHH78961.1"/>
    <property type="molecule type" value="Genomic_DNA"/>
</dbReference>
<dbReference type="AlphaFoldDB" id="A0A919G7P9"/>
<accession>A0A919G7P9</accession>
<evidence type="ECO:0000313" key="3">
    <source>
        <dbReference type="Proteomes" id="UP000627369"/>
    </source>
</evidence>
<reference evidence="2" key="1">
    <citation type="journal article" date="2014" name="Int. J. Syst. Evol. Microbiol.">
        <title>Complete genome sequence of Corynebacterium casei LMG S-19264T (=DSM 44701T), isolated from a smear-ripened cheese.</title>
        <authorList>
            <consortium name="US DOE Joint Genome Institute (JGI-PGF)"/>
            <person name="Walter F."/>
            <person name="Albersmeier A."/>
            <person name="Kalinowski J."/>
            <person name="Ruckert C."/>
        </authorList>
    </citation>
    <scope>NUCLEOTIDE SEQUENCE</scope>
    <source>
        <strain evidence="2">CGMCC 4.7398</strain>
    </source>
</reference>
<keyword evidence="1" id="KW-0472">Membrane</keyword>
<evidence type="ECO:0000256" key="1">
    <source>
        <dbReference type="SAM" id="Phobius"/>
    </source>
</evidence>
<dbReference type="Proteomes" id="UP000627369">
    <property type="component" value="Unassembled WGS sequence"/>
</dbReference>
<reference evidence="2" key="2">
    <citation type="submission" date="2020-09" db="EMBL/GenBank/DDBJ databases">
        <authorList>
            <person name="Sun Q."/>
            <person name="Zhou Y."/>
        </authorList>
    </citation>
    <scope>NUCLEOTIDE SEQUENCE</scope>
    <source>
        <strain evidence="2">CGMCC 4.7398</strain>
    </source>
</reference>
<feature type="transmembrane region" description="Helical" evidence="1">
    <location>
        <begin position="95"/>
        <end position="111"/>
    </location>
</feature>
<name>A0A919G7P9_9MICO</name>
<organism evidence="2 3">
    <name type="scientific">Promicromonospora soli</name>
    <dbReference type="NCBI Taxonomy" id="2035533"/>
    <lineage>
        <taxon>Bacteria</taxon>
        <taxon>Bacillati</taxon>
        <taxon>Actinomycetota</taxon>
        <taxon>Actinomycetes</taxon>
        <taxon>Micrococcales</taxon>
        <taxon>Promicromonosporaceae</taxon>
        <taxon>Promicromonospora</taxon>
    </lineage>
</organism>
<proteinExistence type="predicted"/>
<keyword evidence="3" id="KW-1185">Reference proteome</keyword>
<protein>
    <submittedName>
        <fullName evidence="2">Uncharacterized protein</fullName>
    </submittedName>
</protein>
<evidence type="ECO:0000313" key="2">
    <source>
        <dbReference type="EMBL" id="GHH78961.1"/>
    </source>
</evidence>
<sequence length="151" mass="15629">MVDMGLLTTFRSLLADRRRGLARVLVIMTLVFGVGLVHATSVANAHSAPVVAVADHHTDSAETAVQASAAHSHGLTIAEESDGDCSPGCGSHHDAATLCLMVLVALLAVVVPKRAAVMRLVPVWAFMARWALPAAPVGTAPSLHALGISRT</sequence>
<comment type="caution">
    <text evidence="2">The sequence shown here is derived from an EMBL/GenBank/DDBJ whole genome shotgun (WGS) entry which is preliminary data.</text>
</comment>
<feature type="transmembrane region" description="Helical" evidence="1">
    <location>
        <begin position="21"/>
        <end position="39"/>
    </location>
</feature>